<accession>A0A9W2XDG1</accession>
<organism evidence="3 4">
    <name type="scientific">Betta splendens</name>
    <name type="common">Siamese fighting fish</name>
    <dbReference type="NCBI Taxonomy" id="158456"/>
    <lineage>
        <taxon>Eukaryota</taxon>
        <taxon>Metazoa</taxon>
        <taxon>Chordata</taxon>
        <taxon>Craniata</taxon>
        <taxon>Vertebrata</taxon>
        <taxon>Euteleostomi</taxon>
        <taxon>Actinopterygii</taxon>
        <taxon>Neopterygii</taxon>
        <taxon>Teleostei</taxon>
        <taxon>Neoteleostei</taxon>
        <taxon>Acanthomorphata</taxon>
        <taxon>Anabantaria</taxon>
        <taxon>Anabantiformes</taxon>
        <taxon>Anabantoidei</taxon>
        <taxon>Osphronemidae</taxon>
        <taxon>Betta</taxon>
    </lineage>
</organism>
<dbReference type="KEGG" id="bspl:114851293"/>
<feature type="region of interest" description="Disordered" evidence="2">
    <location>
        <begin position="1048"/>
        <end position="1114"/>
    </location>
</feature>
<dbReference type="OrthoDB" id="287623at2759"/>
<dbReference type="PANTHER" id="PTHR37476">
    <property type="entry name" value="COILED-COIL DOMAIN-CONTAINING PROTEIN 171"/>
    <property type="match status" value="1"/>
</dbReference>
<feature type="region of interest" description="Disordered" evidence="2">
    <location>
        <begin position="497"/>
        <end position="516"/>
    </location>
</feature>
<evidence type="ECO:0000256" key="2">
    <source>
        <dbReference type="SAM" id="MobiDB-lite"/>
    </source>
</evidence>
<feature type="compositionally biased region" description="Basic and acidic residues" evidence="2">
    <location>
        <begin position="1"/>
        <end position="34"/>
    </location>
</feature>
<feature type="coiled-coil region" evidence="1">
    <location>
        <begin position="331"/>
        <end position="418"/>
    </location>
</feature>
<feature type="compositionally biased region" description="Polar residues" evidence="2">
    <location>
        <begin position="1254"/>
        <end position="1265"/>
    </location>
</feature>
<dbReference type="GeneID" id="114851293"/>
<dbReference type="RefSeq" id="XP_055359645.1">
    <property type="nucleotide sequence ID" value="XM_055503670.1"/>
</dbReference>
<dbReference type="Proteomes" id="UP000515150">
    <property type="component" value="Chromosome 2"/>
</dbReference>
<protein>
    <submittedName>
        <fullName evidence="4">Coiled-coil domain-containing protein 171-like isoform X1</fullName>
    </submittedName>
</protein>
<feature type="compositionally biased region" description="Polar residues" evidence="2">
    <location>
        <begin position="1051"/>
        <end position="1068"/>
    </location>
</feature>
<evidence type="ECO:0000313" key="4">
    <source>
        <dbReference type="RefSeq" id="XP_055359645.1"/>
    </source>
</evidence>
<dbReference type="PANTHER" id="PTHR37476:SF1">
    <property type="entry name" value="COILED-COIL DOMAIN-CONTAINING PROTEIN 171"/>
    <property type="match status" value="1"/>
</dbReference>
<feature type="region of interest" description="Disordered" evidence="2">
    <location>
        <begin position="547"/>
        <end position="576"/>
    </location>
</feature>
<feature type="coiled-coil region" evidence="1">
    <location>
        <begin position="619"/>
        <end position="702"/>
    </location>
</feature>
<sequence>MQVERRREQSGRGRRTESRQGSHTEAARKPEQLKDLITTTEQKEKQTRDGAGMMEIKEKGDMEHGRERLTLKGSGDGGRRREREQDGTGKRASLEGRDRSKEPEGLRRRVNQLEKEKLEQTSRHNQELSRLEAEMTRLRSSVERGEAQRVELQYQLSVSQRDADRAAELSRDKQELTERAAELQQTVQELHRALDITRQARDEDQHALQQEVEEHDRLIQSFGSENQRLQRLLQDQEEALEELERRIADVHKEKEREADVNRRQADKLKYLSEREERSRREKELLDQRVKSLESSMEAERAAHLESKFTSELLQLRVRDLEAVVVVERSNQQEALSNLELLRAKFREVERTCVLEKERSDSTERALERLQTEHERSQCEQNVAMETERKTTSDLTERLQAEQRQLANTHALLEQAVKRQTDTEEAFMDCLEQIRRTLQQHRDTGSGSAAKDDGSRSPAAEVLRLLETTLCRNQHKLEEAQKQVQDLLLASERLHEDNQRLRQSGSDQSRQIQESQQVSAKLKEELTQLGHKASDWSTQVHELLKERGEWEREREEREQEKEREREDRAAEVQEIRDQNKKEEKVRLSFLYRLYQRLLAGCVLLDQPQSIVGDFTWEELCDVISEQVNQLTSDLQEANDKISRLQRVCEKQRVCVRELQRRQEAVSRLEESVRRREEEATHTVTQLQKELQVCRSQCASLQDRASSLDLRCSSLTSDLSRGRRESACFFLGCALLAGALQHCLCRVRALCEQKRLLIRQQAGTQVLEEEVRRLAAALGGEEEQGGRRARRRWRRAVCVVLAVRRWCSLAKGTAVMFYLEGGGGASVCVCAHEDSRLSAGRAGGRDGLCARWLHSKLLASTILTSMCDLQGALAHTGRPAPFTKTDSAFLHVLYHLGLFSGLSPVDVTSAACSGLSRLLDKLFGRADEASGRMKEDTLRLKSSQANMKALVSRLQQHFLLFSQRLHSAEVERRSLRLEASELKKELRLERKERRERRERMQRTVRNERRVPADRFYTVCEELHQALSREQEAQALIQQQTNQLQTLLQRVDSHSSAQTNTQNTLSRTTEALSEAQREVKRKERSLRILGKHLSGAQDEKKQLEAKLQQNEDQLRDASRRRDRLISFMKAAETSCQEVRDRLVQSERSLWDLPRPLPLDVSGAELLPGSLEAAACQSLHSVISQLFHTCSSRMERLEQEVSAHRSHVTALRSELQDACLHDNQAFVPVELVDMETLPSAPSSDLSVSLNTAACKPSSAHSKTSPTHFSPQIRPRKL</sequence>
<feature type="region of interest" description="Disordered" evidence="2">
    <location>
        <begin position="438"/>
        <end position="457"/>
    </location>
</feature>
<feature type="region of interest" description="Disordered" evidence="2">
    <location>
        <begin position="1"/>
        <end position="132"/>
    </location>
</feature>
<feature type="region of interest" description="Disordered" evidence="2">
    <location>
        <begin position="1250"/>
        <end position="1273"/>
    </location>
</feature>
<keyword evidence="1" id="KW-0175">Coiled coil</keyword>
<feature type="compositionally biased region" description="Basic and acidic residues" evidence="2">
    <location>
        <begin position="77"/>
        <end position="132"/>
    </location>
</feature>
<evidence type="ECO:0000313" key="3">
    <source>
        <dbReference type="Proteomes" id="UP000515150"/>
    </source>
</evidence>
<keyword evidence="3" id="KW-1185">Reference proteome</keyword>
<name>A0A9W2XDG1_BETSP</name>
<feature type="compositionally biased region" description="Basic and acidic residues" evidence="2">
    <location>
        <begin position="438"/>
        <end position="454"/>
    </location>
</feature>
<feature type="compositionally biased region" description="Polar residues" evidence="2">
    <location>
        <begin position="500"/>
        <end position="516"/>
    </location>
</feature>
<gene>
    <name evidence="4" type="primary">LOC114851293</name>
</gene>
<evidence type="ECO:0000256" key="1">
    <source>
        <dbReference type="SAM" id="Coils"/>
    </source>
</evidence>
<proteinExistence type="predicted"/>
<reference evidence="4" key="1">
    <citation type="submission" date="2025-08" db="UniProtKB">
        <authorList>
            <consortium name="RefSeq"/>
        </authorList>
    </citation>
    <scope>IDENTIFICATION</scope>
</reference>
<feature type="compositionally biased region" description="Basic and acidic residues" evidence="2">
    <location>
        <begin position="55"/>
        <end position="70"/>
    </location>
</feature>
<dbReference type="AlphaFoldDB" id="A0A9W2XDG1"/>